<dbReference type="OrthoDB" id="9795618at2"/>
<dbReference type="InterPro" id="IPR004360">
    <property type="entry name" value="Glyas_Fos-R_dOase_dom"/>
</dbReference>
<evidence type="ECO:0000259" key="3">
    <source>
        <dbReference type="PROSITE" id="PS51819"/>
    </source>
</evidence>
<dbReference type="GO" id="GO:0006396">
    <property type="term" value="P:RNA processing"/>
    <property type="evidence" value="ECO:0007669"/>
    <property type="project" value="InterPro"/>
</dbReference>
<evidence type="ECO:0000313" key="5">
    <source>
        <dbReference type="Proteomes" id="UP000199604"/>
    </source>
</evidence>
<gene>
    <name evidence="4" type="ORF">SAMN05660845_0146</name>
</gene>
<feature type="domain" description="VOC" evidence="3">
    <location>
        <begin position="6"/>
        <end position="129"/>
    </location>
</feature>
<dbReference type="Proteomes" id="UP000199604">
    <property type="component" value="Unassembled WGS sequence"/>
</dbReference>
<dbReference type="InterPro" id="IPR037478">
    <property type="entry name" value="YwkD-like_dom"/>
</dbReference>
<dbReference type="InterPro" id="IPR051332">
    <property type="entry name" value="Fosfomycin_Res_Enzymes"/>
</dbReference>
<name>A0A1I0V3X9_9FLAO</name>
<dbReference type="NCBIfam" id="NF008551">
    <property type="entry name" value="PRK11478.1"/>
    <property type="match status" value="1"/>
</dbReference>
<evidence type="ECO:0000313" key="4">
    <source>
        <dbReference type="EMBL" id="SFA70767.1"/>
    </source>
</evidence>
<dbReference type="InterPro" id="IPR029068">
    <property type="entry name" value="Glyas_Bleomycin-R_OHBP_Dase"/>
</dbReference>
<dbReference type="InterPro" id="IPR000061">
    <property type="entry name" value="Surp"/>
</dbReference>
<dbReference type="PANTHER" id="PTHR36113">
    <property type="entry name" value="LYASE, PUTATIVE-RELATED-RELATED"/>
    <property type="match status" value="1"/>
</dbReference>
<organism evidence="4 5">
    <name type="scientific">Flavobacterium swingsii</name>
    <dbReference type="NCBI Taxonomy" id="498292"/>
    <lineage>
        <taxon>Bacteria</taxon>
        <taxon>Pseudomonadati</taxon>
        <taxon>Bacteroidota</taxon>
        <taxon>Flavobacteriia</taxon>
        <taxon>Flavobacteriales</taxon>
        <taxon>Flavobacteriaceae</taxon>
        <taxon>Flavobacterium</taxon>
    </lineage>
</organism>
<keyword evidence="5" id="KW-1185">Reference proteome</keyword>
<reference evidence="5" key="1">
    <citation type="submission" date="2016-10" db="EMBL/GenBank/DDBJ databases">
        <authorList>
            <person name="Varghese N."/>
            <person name="Submissions S."/>
        </authorList>
    </citation>
    <scope>NUCLEOTIDE SEQUENCE [LARGE SCALE GENOMIC DNA]</scope>
    <source>
        <strain evidence="5">DSM 21789</strain>
    </source>
</reference>
<dbReference type="PANTHER" id="PTHR36113:SF6">
    <property type="entry name" value="FOSFOMYCIN RESISTANCE PROTEIN FOSX"/>
    <property type="match status" value="1"/>
</dbReference>
<dbReference type="Pfam" id="PF00903">
    <property type="entry name" value="Glyoxalase"/>
    <property type="match status" value="1"/>
</dbReference>
<dbReference type="PROSITE" id="PS50128">
    <property type="entry name" value="SURP"/>
    <property type="match status" value="1"/>
</dbReference>
<dbReference type="SUPFAM" id="SSF54593">
    <property type="entry name" value="Glyoxalase/Bleomycin resistance protein/Dihydroxybiphenyl dioxygenase"/>
    <property type="match status" value="1"/>
</dbReference>
<dbReference type="GO" id="GO:0003723">
    <property type="term" value="F:RNA binding"/>
    <property type="evidence" value="ECO:0007669"/>
    <property type="project" value="InterPro"/>
</dbReference>
<protein>
    <submittedName>
        <fullName evidence="4">Glyoxylase I family protein</fullName>
    </submittedName>
</protein>
<dbReference type="EMBL" id="FOJT01000001">
    <property type="protein sequence ID" value="SFA70767.1"/>
    <property type="molecule type" value="Genomic_DNA"/>
</dbReference>
<dbReference type="STRING" id="498292.SAMN05660845_0146"/>
<evidence type="ECO:0000259" key="2">
    <source>
        <dbReference type="PROSITE" id="PS50128"/>
    </source>
</evidence>
<dbReference type="RefSeq" id="WP_091472855.1">
    <property type="nucleotide sequence ID" value="NZ_FOJT01000001.1"/>
</dbReference>
<sequence length="129" mass="15238">MLRLNKVHHIAIICSDYEKSKVFYTEILGMTIIQEIYRKERQSYKLDLALNGFYTIELFSFPNPPQRLSRPEATGLRHLAFEVDSLEQTIQFLSSKNISFESIRIDEITNKKFTFITDPDHSPIEFYEK</sequence>
<keyword evidence="1" id="KW-0479">Metal-binding</keyword>
<dbReference type="AlphaFoldDB" id="A0A1I0V3X9"/>
<proteinExistence type="predicted"/>
<feature type="domain" description="SURP motif" evidence="2">
    <location>
        <begin position="85"/>
        <end position="127"/>
    </location>
</feature>
<dbReference type="Gene3D" id="3.10.180.10">
    <property type="entry name" value="2,3-Dihydroxybiphenyl 1,2-Dioxygenase, domain 1"/>
    <property type="match status" value="1"/>
</dbReference>
<dbReference type="InterPro" id="IPR037523">
    <property type="entry name" value="VOC_core"/>
</dbReference>
<evidence type="ECO:0000256" key="1">
    <source>
        <dbReference type="ARBA" id="ARBA00022723"/>
    </source>
</evidence>
<dbReference type="PROSITE" id="PS51819">
    <property type="entry name" value="VOC"/>
    <property type="match status" value="1"/>
</dbReference>
<accession>A0A1I0V3X9</accession>
<dbReference type="GO" id="GO:0046872">
    <property type="term" value="F:metal ion binding"/>
    <property type="evidence" value="ECO:0007669"/>
    <property type="project" value="UniProtKB-KW"/>
</dbReference>
<dbReference type="CDD" id="cd08352">
    <property type="entry name" value="VOC_Bs_YwkD_like"/>
    <property type="match status" value="1"/>
</dbReference>